<keyword evidence="2 3" id="KW-0802">TPR repeat</keyword>
<keyword evidence="1" id="KW-0677">Repeat</keyword>
<evidence type="ECO:0000313" key="5">
    <source>
        <dbReference type="EMBL" id="CEM55167.1"/>
    </source>
</evidence>
<sequence length="418" mass="46154">MNPAKSPQTKGEESVADAAAVITAAESLIKAGQLEEATALLQSVQDTNAKARVLLSDIALAGGLVNNATDHLEEGVKISGGSDPEVLGRLGVALMYKKKWQRALECLQKAKELHGDTEDPIVSGNLKILENFKESNGGTFPKYDHLTEEAEFLPLIEKEPFNVELRLAVCSNLMTPTSGDVSTFLTAKRLLDDALSPSPPAAVPETQTKEKVSETKEGEEETPKGPYSDSERAALLHKRGWLFASLFTFAGPLKETLESADEQTKETLSKDESVKKVLEKEPIEWLQMAEADLELSVLLNGEDEEAWCHLGEVRFKFGTEEKEEPCFEAIRKSVSLKPSYVAGWLKLGFVLFSRERVEESIEAYERAVQLPEGKDWAEADEKLGILYKMRGEEGKGKKRGEEENGEGRKEETARKVED</sequence>
<dbReference type="InterPro" id="IPR019734">
    <property type="entry name" value="TPR_rpt"/>
</dbReference>
<dbReference type="EMBL" id="CDMZ01005848">
    <property type="protein sequence ID" value="CEM55167.1"/>
    <property type="molecule type" value="Genomic_DNA"/>
</dbReference>
<feature type="compositionally biased region" description="Basic and acidic residues" evidence="4">
    <location>
        <begin position="207"/>
        <end position="216"/>
    </location>
</feature>
<dbReference type="Gene3D" id="1.25.40.10">
    <property type="entry name" value="Tetratricopeptide repeat domain"/>
    <property type="match status" value="2"/>
</dbReference>
<feature type="region of interest" description="Disordered" evidence="4">
    <location>
        <begin position="195"/>
        <end position="229"/>
    </location>
</feature>
<dbReference type="PANTHER" id="PTHR44943">
    <property type="entry name" value="CELLULOSE SYNTHASE OPERON PROTEIN C"/>
    <property type="match status" value="1"/>
</dbReference>
<dbReference type="VEuPathDB" id="CryptoDB:Cvel_13322"/>
<dbReference type="SUPFAM" id="SSF48452">
    <property type="entry name" value="TPR-like"/>
    <property type="match status" value="1"/>
</dbReference>
<evidence type="ECO:0000256" key="1">
    <source>
        <dbReference type="ARBA" id="ARBA00022737"/>
    </source>
</evidence>
<dbReference type="PROSITE" id="PS50005">
    <property type="entry name" value="TPR"/>
    <property type="match status" value="1"/>
</dbReference>
<evidence type="ECO:0000256" key="4">
    <source>
        <dbReference type="SAM" id="MobiDB-lite"/>
    </source>
</evidence>
<dbReference type="AlphaFoldDB" id="A0A0G4ID88"/>
<accession>A0A0G4ID88</accession>
<feature type="repeat" description="TPR" evidence="3">
    <location>
        <begin position="341"/>
        <end position="374"/>
    </location>
</feature>
<proteinExistence type="predicted"/>
<dbReference type="InterPro" id="IPR051685">
    <property type="entry name" value="Ycf3/AcsC/BcsC/TPR_MFPF"/>
</dbReference>
<organism evidence="5">
    <name type="scientific">Chromera velia CCMP2878</name>
    <dbReference type="NCBI Taxonomy" id="1169474"/>
    <lineage>
        <taxon>Eukaryota</taxon>
        <taxon>Sar</taxon>
        <taxon>Alveolata</taxon>
        <taxon>Colpodellida</taxon>
        <taxon>Chromeraceae</taxon>
        <taxon>Chromera</taxon>
    </lineage>
</organism>
<dbReference type="InterPro" id="IPR011990">
    <property type="entry name" value="TPR-like_helical_dom_sf"/>
</dbReference>
<evidence type="ECO:0000256" key="3">
    <source>
        <dbReference type="PROSITE-ProRule" id="PRU00339"/>
    </source>
</evidence>
<evidence type="ECO:0000256" key="2">
    <source>
        <dbReference type="ARBA" id="ARBA00022803"/>
    </source>
</evidence>
<dbReference type="PANTHER" id="PTHR44943:SF8">
    <property type="entry name" value="TPR REPEAT-CONTAINING PROTEIN MJ0263"/>
    <property type="match status" value="1"/>
</dbReference>
<protein>
    <submittedName>
        <fullName evidence="5">Uncharacterized protein</fullName>
    </submittedName>
</protein>
<feature type="region of interest" description="Disordered" evidence="4">
    <location>
        <begin position="393"/>
        <end position="418"/>
    </location>
</feature>
<gene>
    <name evidence="5" type="ORF">Cvel_13322</name>
</gene>
<dbReference type="SMART" id="SM00028">
    <property type="entry name" value="TPR"/>
    <property type="match status" value="2"/>
</dbReference>
<name>A0A0G4ID88_9ALVE</name>
<reference evidence="5" key="1">
    <citation type="submission" date="2014-11" db="EMBL/GenBank/DDBJ databases">
        <authorList>
            <person name="Otto D Thomas"/>
            <person name="Naeem Raeece"/>
        </authorList>
    </citation>
    <scope>NUCLEOTIDE SEQUENCE</scope>
</reference>